<evidence type="ECO:0000313" key="1">
    <source>
        <dbReference type="EMBL" id="KAL0106881.1"/>
    </source>
</evidence>
<dbReference type="Proteomes" id="UP001430953">
    <property type="component" value="Unassembled WGS sequence"/>
</dbReference>
<proteinExistence type="predicted"/>
<comment type="caution">
    <text evidence="1">The sequence shown here is derived from an EMBL/GenBank/DDBJ whole genome shotgun (WGS) entry which is preliminary data.</text>
</comment>
<organism evidence="1 2">
    <name type="scientific">Cardiocondyla obscurior</name>
    <dbReference type="NCBI Taxonomy" id="286306"/>
    <lineage>
        <taxon>Eukaryota</taxon>
        <taxon>Metazoa</taxon>
        <taxon>Ecdysozoa</taxon>
        <taxon>Arthropoda</taxon>
        <taxon>Hexapoda</taxon>
        <taxon>Insecta</taxon>
        <taxon>Pterygota</taxon>
        <taxon>Neoptera</taxon>
        <taxon>Endopterygota</taxon>
        <taxon>Hymenoptera</taxon>
        <taxon>Apocrita</taxon>
        <taxon>Aculeata</taxon>
        <taxon>Formicoidea</taxon>
        <taxon>Formicidae</taxon>
        <taxon>Myrmicinae</taxon>
        <taxon>Cardiocondyla</taxon>
    </lineage>
</organism>
<accession>A0AAW2ET32</accession>
<dbReference type="AlphaFoldDB" id="A0AAW2ET32"/>
<protein>
    <submittedName>
        <fullName evidence="1">Uncharacterized protein</fullName>
    </submittedName>
</protein>
<reference evidence="1 2" key="1">
    <citation type="submission" date="2023-03" db="EMBL/GenBank/DDBJ databases">
        <title>High recombination rates correlate with genetic variation in Cardiocondyla obscurior ants.</title>
        <authorList>
            <person name="Errbii M."/>
        </authorList>
    </citation>
    <scope>NUCLEOTIDE SEQUENCE [LARGE SCALE GENOMIC DNA]</scope>
    <source>
        <strain evidence="1">Alpha-2009</strain>
        <tissue evidence="1">Whole body</tissue>
    </source>
</reference>
<gene>
    <name evidence="1" type="ORF">PUN28_015426</name>
</gene>
<keyword evidence="2" id="KW-1185">Reference proteome</keyword>
<name>A0AAW2ET32_9HYME</name>
<evidence type="ECO:0000313" key="2">
    <source>
        <dbReference type="Proteomes" id="UP001430953"/>
    </source>
</evidence>
<dbReference type="EMBL" id="JADYXP020000017">
    <property type="protein sequence ID" value="KAL0106881.1"/>
    <property type="molecule type" value="Genomic_DNA"/>
</dbReference>
<sequence length="118" mass="13536">MSATVTIKDLLCTYDRVMDKANGKKKRGDLTEKETDLFRLIARFTLIRIIIQCEICATACIRVSRGRSSLCMRRSSISPVSVSSHSMIQTRVPRRAFRLRRRNARLPETRGTMSRLGF</sequence>